<dbReference type="GO" id="GO:0005634">
    <property type="term" value="C:nucleus"/>
    <property type="evidence" value="ECO:0007669"/>
    <property type="project" value="UniProtKB-SubCell"/>
</dbReference>
<evidence type="ECO:0000256" key="1">
    <source>
        <dbReference type="ARBA" id="ARBA00004123"/>
    </source>
</evidence>
<dbReference type="PROSITE" id="PS00028">
    <property type="entry name" value="ZINC_FINGER_C2H2_1"/>
    <property type="match status" value="2"/>
</dbReference>
<keyword evidence="5" id="KW-0862">Zinc</keyword>
<name>A0A238BLX0_9BILA</name>
<gene>
    <name evidence="9" type="ORF">X798_06615</name>
</gene>
<proteinExistence type="predicted"/>
<organism evidence="9 10">
    <name type="scientific">Onchocerca flexuosa</name>
    <dbReference type="NCBI Taxonomy" id="387005"/>
    <lineage>
        <taxon>Eukaryota</taxon>
        <taxon>Metazoa</taxon>
        <taxon>Ecdysozoa</taxon>
        <taxon>Nematoda</taxon>
        <taxon>Chromadorea</taxon>
        <taxon>Rhabditida</taxon>
        <taxon>Spirurina</taxon>
        <taxon>Spiruromorpha</taxon>
        <taxon>Filarioidea</taxon>
        <taxon>Onchocercidae</taxon>
        <taxon>Onchocerca</taxon>
    </lineage>
</organism>
<keyword evidence="4 7" id="KW-0863">Zinc-finger</keyword>
<keyword evidence="10" id="KW-1185">Reference proteome</keyword>
<comment type="subcellular location">
    <subcellularLocation>
        <location evidence="1">Nucleus</location>
    </subcellularLocation>
</comment>
<dbReference type="GO" id="GO:0000981">
    <property type="term" value="F:DNA-binding transcription factor activity, RNA polymerase II-specific"/>
    <property type="evidence" value="ECO:0007669"/>
    <property type="project" value="TreeGrafter"/>
</dbReference>
<dbReference type="OrthoDB" id="6155966at2759"/>
<evidence type="ECO:0000256" key="4">
    <source>
        <dbReference type="ARBA" id="ARBA00022771"/>
    </source>
</evidence>
<keyword evidence="6" id="KW-0539">Nucleus</keyword>
<evidence type="ECO:0000256" key="6">
    <source>
        <dbReference type="ARBA" id="ARBA00023242"/>
    </source>
</evidence>
<dbReference type="InterPro" id="IPR036236">
    <property type="entry name" value="Znf_C2H2_sf"/>
</dbReference>
<feature type="domain" description="C2H2-type" evidence="8">
    <location>
        <begin position="77"/>
        <end position="105"/>
    </location>
</feature>
<dbReference type="Proteomes" id="UP000242913">
    <property type="component" value="Unassembled WGS sequence"/>
</dbReference>
<keyword evidence="2" id="KW-0479">Metal-binding</keyword>
<sequence>MKHILMKTHLNAFYVKIHTNEKKLFKCDVCSRRYDMNVHKRRHIGEKPFKCKVCGKEFSDVRSLNRHNSIHVLEKPFKCIRCGKDFALLRHLKKHDRKVHANDKLFKCEIRNKRFNRRTR</sequence>
<dbReference type="Pfam" id="PF13894">
    <property type="entry name" value="zf-C2H2_4"/>
    <property type="match status" value="1"/>
</dbReference>
<dbReference type="GO" id="GO:0008270">
    <property type="term" value="F:zinc ion binding"/>
    <property type="evidence" value="ECO:0007669"/>
    <property type="project" value="UniProtKB-KW"/>
</dbReference>
<dbReference type="PANTHER" id="PTHR24394">
    <property type="entry name" value="ZINC FINGER PROTEIN"/>
    <property type="match status" value="1"/>
</dbReference>
<evidence type="ECO:0000256" key="3">
    <source>
        <dbReference type="ARBA" id="ARBA00022737"/>
    </source>
</evidence>
<dbReference type="SUPFAM" id="SSF57667">
    <property type="entry name" value="beta-beta-alpha zinc fingers"/>
    <property type="match status" value="2"/>
</dbReference>
<dbReference type="PROSITE" id="PS50157">
    <property type="entry name" value="ZINC_FINGER_C2H2_2"/>
    <property type="match status" value="2"/>
</dbReference>
<evidence type="ECO:0000313" key="10">
    <source>
        <dbReference type="Proteomes" id="UP000242913"/>
    </source>
</evidence>
<dbReference type="PANTHER" id="PTHR24394:SF29">
    <property type="entry name" value="MYONEURIN"/>
    <property type="match status" value="1"/>
</dbReference>
<evidence type="ECO:0000256" key="2">
    <source>
        <dbReference type="ARBA" id="ARBA00022723"/>
    </source>
</evidence>
<accession>A0A238BLX0</accession>
<dbReference type="FunFam" id="3.30.160.60:FF:000065">
    <property type="entry name" value="B-cell CLL/lymphoma 6, member B"/>
    <property type="match status" value="1"/>
</dbReference>
<reference evidence="9 10" key="1">
    <citation type="submission" date="2015-12" db="EMBL/GenBank/DDBJ databases">
        <title>Draft genome of the nematode, Onchocerca flexuosa.</title>
        <authorList>
            <person name="Mitreva M."/>
        </authorList>
    </citation>
    <scope>NUCLEOTIDE SEQUENCE [LARGE SCALE GENOMIC DNA]</scope>
    <source>
        <strain evidence="9">Red Deer</strain>
    </source>
</reference>
<dbReference type="FunFam" id="3.30.160.60:FF:002343">
    <property type="entry name" value="Zinc finger protein 33A"/>
    <property type="match status" value="1"/>
</dbReference>
<evidence type="ECO:0000256" key="5">
    <source>
        <dbReference type="ARBA" id="ARBA00022833"/>
    </source>
</evidence>
<feature type="domain" description="C2H2-type" evidence="8">
    <location>
        <begin position="49"/>
        <end position="76"/>
    </location>
</feature>
<dbReference type="SMART" id="SM00355">
    <property type="entry name" value="ZnF_C2H2"/>
    <property type="match status" value="3"/>
</dbReference>
<protein>
    <submittedName>
        <fullName evidence="9">Zinc finger, C2H2 type</fullName>
    </submittedName>
</protein>
<keyword evidence="3" id="KW-0677">Repeat</keyword>
<dbReference type="InterPro" id="IPR013087">
    <property type="entry name" value="Znf_C2H2_type"/>
</dbReference>
<evidence type="ECO:0000256" key="7">
    <source>
        <dbReference type="PROSITE-ProRule" id="PRU00042"/>
    </source>
</evidence>
<dbReference type="EMBL" id="KZ270121">
    <property type="protein sequence ID" value="OZC06401.1"/>
    <property type="molecule type" value="Genomic_DNA"/>
</dbReference>
<dbReference type="Gene3D" id="3.30.160.60">
    <property type="entry name" value="Classic Zinc Finger"/>
    <property type="match status" value="3"/>
</dbReference>
<evidence type="ECO:0000313" key="9">
    <source>
        <dbReference type="EMBL" id="OZC06401.1"/>
    </source>
</evidence>
<dbReference type="AlphaFoldDB" id="A0A238BLX0"/>
<evidence type="ECO:0000259" key="8">
    <source>
        <dbReference type="PROSITE" id="PS50157"/>
    </source>
</evidence>